<gene>
    <name evidence="2" type="ORF">AWE51_10075</name>
</gene>
<keyword evidence="1" id="KW-1133">Transmembrane helix</keyword>
<dbReference type="Proteomes" id="UP000076715">
    <property type="component" value="Unassembled WGS sequence"/>
</dbReference>
<comment type="caution">
    <text evidence="2">The sequence shown here is derived from an EMBL/GenBank/DDBJ whole genome shotgun (WGS) entry which is preliminary data.</text>
</comment>
<dbReference type="RefSeq" id="WP_066316125.1">
    <property type="nucleotide sequence ID" value="NZ_LQRT01000024.1"/>
</dbReference>
<feature type="transmembrane region" description="Helical" evidence="1">
    <location>
        <begin position="26"/>
        <end position="44"/>
    </location>
</feature>
<sequence length="214" mass="24473">MSKKHSTHTKSTKRKYNTQKTEGNKIVVLILTFGAIVAAIAPFLHIFCSRESKVEMFGFRNARMFFYAIGVPVTLFISSIILSYVSNFIGIKTVYHTVRNIAFIFLSVASYYLIWIFWAKGDFNPIAYYSMIIIIACSFGYFSNKFLKYISTSTNRLSKISNNIPNLDDRIKTVNDIAKIMPDDNEDMVTYKAMVDVTGDNLKETITEIKKDLN</sequence>
<name>A0A162ZRF1_9FLAO</name>
<feature type="transmembrane region" description="Helical" evidence="1">
    <location>
        <begin position="64"/>
        <end position="89"/>
    </location>
</feature>
<keyword evidence="1" id="KW-0812">Transmembrane</keyword>
<organism evidence="2 3">
    <name type="scientific">Aquimarina aggregata</name>
    <dbReference type="NCBI Taxonomy" id="1642818"/>
    <lineage>
        <taxon>Bacteria</taxon>
        <taxon>Pseudomonadati</taxon>
        <taxon>Bacteroidota</taxon>
        <taxon>Flavobacteriia</taxon>
        <taxon>Flavobacteriales</taxon>
        <taxon>Flavobacteriaceae</taxon>
        <taxon>Aquimarina</taxon>
    </lineage>
</organism>
<proteinExistence type="predicted"/>
<accession>A0A162ZRF1</accession>
<evidence type="ECO:0000313" key="3">
    <source>
        <dbReference type="Proteomes" id="UP000076715"/>
    </source>
</evidence>
<feature type="transmembrane region" description="Helical" evidence="1">
    <location>
        <begin position="126"/>
        <end position="143"/>
    </location>
</feature>
<keyword evidence="1" id="KW-0472">Membrane</keyword>
<evidence type="ECO:0000313" key="2">
    <source>
        <dbReference type="EMBL" id="KZS39978.1"/>
    </source>
</evidence>
<feature type="transmembrane region" description="Helical" evidence="1">
    <location>
        <begin position="101"/>
        <end position="120"/>
    </location>
</feature>
<reference evidence="2 3" key="1">
    <citation type="submission" date="2016-01" db="EMBL/GenBank/DDBJ databases">
        <title>The draft genome sequence of Aquimarina sp. RZW4-3-2.</title>
        <authorList>
            <person name="Wang Y."/>
        </authorList>
    </citation>
    <scope>NUCLEOTIDE SEQUENCE [LARGE SCALE GENOMIC DNA]</scope>
    <source>
        <strain evidence="2 3">RZW4-3-2</strain>
    </source>
</reference>
<evidence type="ECO:0000256" key="1">
    <source>
        <dbReference type="SAM" id="Phobius"/>
    </source>
</evidence>
<dbReference type="AlphaFoldDB" id="A0A162ZRF1"/>
<dbReference type="OrthoDB" id="1161502at2"/>
<keyword evidence="3" id="KW-1185">Reference proteome</keyword>
<dbReference type="EMBL" id="LQRT01000024">
    <property type="protein sequence ID" value="KZS39978.1"/>
    <property type="molecule type" value="Genomic_DNA"/>
</dbReference>
<protein>
    <submittedName>
        <fullName evidence="2">Uncharacterized protein</fullName>
    </submittedName>
</protein>